<dbReference type="InterPro" id="IPR008984">
    <property type="entry name" value="SMAD_FHA_dom_sf"/>
</dbReference>
<evidence type="ECO:0000256" key="3">
    <source>
        <dbReference type="SAM" id="Phobius"/>
    </source>
</evidence>
<dbReference type="PANTHER" id="PTHR15885">
    <property type="entry name" value="COILED-COIL DOMAIN-CONTAINING PROTEIN 174"/>
    <property type="match status" value="1"/>
</dbReference>
<evidence type="ECO:0000313" key="5">
    <source>
        <dbReference type="EnsemblPlants" id="Zm00001eb373810_P001"/>
    </source>
</evidence>
<name>A0A804QZH7_MAIZE</name>
<dbReference type="SUPFAM" id="SSF49879">
    <property type="entry name" value="SMAD/FHA domain"/>
    <property type="match status" value="1"/>
</dbReference>
<dbReference type="InterPro" id="IPR025066">
    <property type="entry name" value="CCDC174-like"/>
</dbReference>
<keyword evidence="6" id="KW-1185">Reference proteome</keyword>
<feature type="domain" description="FHA" evidence="4">
    <location>
        <begin position="305"/>
        <end position="371"/>
    </location>
</feature>
<evidence type="ECO:0000256" key="1">
    <source>
        <dbReference type="ARBA" id="ARBA00023054"/>
    </source>
</evidence>
<keyword evidence="3" id="KW-0472">Membrane</keyword>
<feature type="transmembrane region" description="Helical" evidence="3">
    <location>
        <begin position="728"/>
        <end position="753"/>
    </location>
</feature>
<feature type="region of interest" description="Disordered" evidence="2">
    <location>
        <begin position="599"/>
        <end position="624"/>
    </location>
</feature>
<evidence type="ECO:0000313" key="6">
    <source>
        <dbReference type="Proteomes" id="UP000007305"/>
    </source>
</evidence>
<organism evidence="5 6">
    <name type="scientific">Zea mays</name>
    <name type="common">Maize</name>
    <dbReference type="NCBI Taxonomy" id="4577"/>
    <lineage>
        <taxon>Eukaryota</taxon>
        <taxon>Viridiplantae</taxon>
        <taxon>Streptophyta</taxon>
        <taxon>Embryophyta</taxon>
        <taxon>Tracheophyta</taxon>
        <taxon>Spermatophyta</taxon>
        <taxon>Magnoliopsida</taxon>
        <taxon>Liliopsida</taxon>
        <taxon>Poales</taxon>
        <taxon>Poaceae</taxon>
        <taxon>PACMAD clade</taxon>
        <taxon>Panicoideae</taxon>
        <taxon>Andropogonodae</taxon>
        <taxon>Andropogoneae</taxon>
        <taxon>Tripsacinae</taxon>
        <taxon>Zea</taxon>
    </lineage>
</organism>
<reference evidence="6" key="1">
    <citation type="journal article" date="2009" name="Science">
        <title>The B73 maize genome: complexity, diversity, and dynamics.</title>
        <authorList>
            <person name="Schnable P.S."/>
            <person name="Ware D."/>
            <person name="Fulton R.S."/>
            <person name="Stein J.C."/>
            <person name="Wei F."/>
            <person name="Pasternak S."/>
            <person name="Liang C."/>
            <person name="Zhang J."/>
            <person name="Fulton L."/>
            <person name="Graves T.A."/>
            <person name="Minx P."/>
            <person name="Reily A.D."/>
            <person name="Courtney L."/>
            <person name="Kruchowski S.S."/>
            <person name="Tomlinson C."/>
            <person name="Strong C."/>
            <person name="Delehaunty K."/>
            <person name="Fronick C."/>
            <person name="Courtney B."/>
            <person name="Rock S.M."/>
            <person name="Belter E."/>
            <person name="Du F."/>
            <person name="Kim K."/>
            <person name="Abbott R.M."/>
            <person name="Cotton M."/>
            <person name="Levy A."/>
            <person name="Marchetto P."/>
            <person name="Ochoa K."/>
            <person name="Jackson S.M."/>
            <person name="Gillam B."/>
            <person name="Chen W."/>
            <person name="Yan L."/>
            <person name="Higginbotham J."/>
            <person name="Cardenas M."/>
            <person name="Waligorski J."/>
            <person name="Applebaum E."/>
            <person name="Phelps L."/>
            <person name="Falcone J."/>
            <person name="Kanchi K."/>
            <person name="Thane T."/>
            <person name="Scimone A."/>
            <person name="Thane N."/>
            <person name="Henke J."/>
            <person name="Wang T."/>
            <person name="Ruppert J."/>
            <person name="Shah N."/>
            <person name="Rotter K."/>
            <person name="Hodges J."/>
            <person name="Ingenthron E."/>
            <person name="Cordes M."/>
            <person name="Kohlberg S."/>
            <person name="Sgro J."/>
            <person name="Delgado B."/>
            <person name="Mead K."/>
            <person name="Chinwalla A."/>
            <person name="Leonard S."/>
            <person name="Crouse K."/>
            <person name="Collura K."/>
            <person name="Kudrna D."/>
            <person name="Currie J."/>
            <person name="He R."/>
            <person name="Angelova A."/>
            <person name="Rajasekar S."/>
            <person name="Mueller T."/>
            <person name="Lomeli R."/>
            <person name="Scara G."/>
            <person name="Ko A."/>
            <person name="Delaney K."/>
            <person name="Wissotski M."/>
            <person name="Lopez G."/>
            <person name="Campos D."/>
            <person name="Braidotti M."/>
            <person name="Ashley E."/>
            <person name="Golser W."/>
            <person name="Kim H."/>
            <person name="Lee S."/>
            <person name="Lin J."/>
            <person name="Dujmic Z."/>
            <person name="Kim W."/>
            <person name="Talag J."/>
            <person name="Zuccolo A."/>
            <person name="Fan C."/>
            <person name="Sebastian A."/>
            <person name="Kramer M."/>
            <person name="Spiegel L."/>
            <person name="Nascimento L."/>
            <person name="Zutavern T."/>
            <person name="Miller B."/>
            <person name="Ambroise C."/>
            <person name="Muller S."/>
            <person name="Spooner W."/>
            <person name="Narechania A."/>
            <person name="Ren L."/>
            <person name="Wei S."/>
            <person name="Kumari S."/>
            <person name="Faga B."/>
            <person name="Levy M.J."/>
            <person name="McMahan L."/>
            <person name="Van Buren P."/>
            <person name="Vaughn M.W."/>
            <person name="Ying K."/>
            <person name="Yeh C.-T."/>
            <person name="Emrich S.J."/>
            <person name="Jia Y."/>
            <person name="Kalyanaraman A."/>
            <person name="Hsia A.-P."/>
            <person name="Barbazuk W.B."/>
            <person name="Baucom R.S."/>
            <person name="Brutnell T.P."/>
            <person name="Carpita N.C."/>
            <person name="Chaparro C."/>
            <person name="Chia J.-M."/>
            <person name="Deragon J.-M."/>
            <person name="Estill J.C."/>
            <person name="Fu Y."/>
            <person name="Jeddeloh J.A."/>
            <person name="Han Y."/>
            <person name="Lee H."/>
            <person name="Li P."/>
            <person name="Lisch D.R."/>
            <person name="Liu S."/>
            <person name="Liu Z."/>
            <person name="Nagel D.H."/>
            <person name="McCann M.C."/>
            <person name="SanMiguel P."/>
            <person name="Myers A.M."/>
            <person name="Nettleton D."/>
            <person name="Nguyen J."/>
            <person name="Penning B.W."/>
            <person name="Ponnala L."/>
            <person name="Schneider K.L."/>
            <person name="Schwartz D.C."/>
            <person name="Sharma A."/>
            <person name="Soderlund C."/>
            <person name="Springer N.M."/>
            <person name="Sun Q."/>
            <person name="Wang H."/>
            <person name="Waterman M."/>
            <person name="Westerman R."/>
            <person name="Wolfgruber T.K."/>
            <person name="Yang L."/>
            <person name="Yu Y."/>
            <person name="Zhang L."/>
            <person name="Zhou S."/>
            <person name="Zhu Q."/>
            <person name="Bennetzen J.L."/>
            <person name="Dawe R.K."/>
            <person name="Jiang J."/>
            <person name="Jiang N."/>
            <person name="Presting G.G."/>
            <person name="Wessler S.R."/>
            <person name="Aluru S."/>
            <person name="Martienssen R.A."/>
            <person name="Clifton S.W."/>
            <person name="McCombie W.R."/>
            <person name="Wing R.A."/>
            <person name="Wilson R.K."/>
        </authorList>
    </citation>
    <scope>NUCLEOTIDE SEQUENCE [LARGE SCALE GENOMIC DNA]</scope>
    <source>
        <strain evidence="6">cv. B73</strain>
    </source>
</reference>
<keyword evidence="3" id="KW-1133">Transmembrane helix</keyword>
<keyword evidence="3" id="KW-0812">Transmembrane</keyword>
<dbReference type="InParanoid" id="A0A804QZH7"/>
<reference evidence="5" key="3">
    <citation type="submission" date="2021-05" db="UniProtKB">
        <authorList>
            <consortium name="EnsemblPlants"/>
        </authorList>
    </citation>
    <scope>IDENTIFICATION</scope>
    <source>
        <strain evidence="5">cv. B73</strain>
    </source>
</reference>
<dbReference type="EnsemblPlants" id="Zm00001eb373810_T001">
    <property type="protein sequence ID" value="Zm00001eb373810_P001"/>
    <property type="gene ID" value="Zm00001eb373810"/>
</dbReference>
<feature type="region of interest" description="Disordered" evidence="2">
    <location>
        <begin position="65"/>
        <end position="151"/>
    </location>
</feature>
<reference evidence="5" key="2">
    <citation type="submission" date="2019-07" db="EMBL/GenBank/DDBJ databases">
        <authorList>
            <person name="Seetharam A."/>
            <person name="Woodhouse M."/>
            <person name="Cannon E."/>
        </authorList>
    </citation>
    <scope>NUCLEOTIDE SEQUENCE [LARGE SCALE GENOMIC DNA]</scope>
    <source>
        <strain evidence="5">cv. B73</strain>
    </source>
</reference>
<feature type="compositionally biased region" description="Basic and acidic residues" evidence="2">
    <location>
        <begin position="280"/>
        <end position="292"/>
    </location>
</feature>
<protein>
    <recommendedName>
        <fullName evidence="4">FHA domain-containing protein</fullName>
    </recommendedName>
</protein>
<feature type="compositionally biased region" description="Basic and acidic residues" evidence="2">
    <location>
        <begin position="599"/>
        <end position="611"/>
    </location>
</feature>
<proteinExistence type="predicted"/>
<dbReference type="Proteomes" id="UP000007305">
    <property type="component" value="Chromosome 9"/>
</dbReference>
<feature type="region of interest" description="Disordered" evidence="2">
    <location>
        <begin position="268"/>
        <end position="295"/>
    </location>
</feature>
<accession>A0A804QZH7</accession>
<feature type="compositionally biased region" description="Gly residues" evidence="2">
    <location>
        <begin position="71"/>
        <end position="85"/>
    </location>
</feature>
<feature type="compositionally biased region" description="Low complexity" evidence="2">
    <location>
        <begin position="86"/>
        <end position="95"/>
    </location>
</feature>
<evidence type="ECO:0000259" key="4">
    <source>
        <dbReference type="PROSITE" id="PS50006"/>
    </source>
</evidence>
<keyword evidence="1" id="KW-0175">Coiled coil</keyword>
<dbReference type="InterPro" id="IPR000253">
    <property type="entry name" value="FHA_dom"/>
</dbReference>
<dbReference type="Gene3D" id="2.60.200.20">
    <property type="match status" value="1"/>
</dbReference>
<dbReference type="AlphaFoldDB" id="A0A804QZH7"/>
<evidence type="ECO:0000256" key="2">
    <source>
        <dbReference type="SAM" id="MobiDB-lite"/>
    </source>
</evidence>
<dbReference type="Gramene" id="Zm00001eb373810_T001">
    <property type="protein sequence ID" value="Zm00001eb373810_P001"/>
    <property type="gene ID" value="Zm00001eb373810"/>
</dbReference>
<feature type="compositionally biased region" description="Basic and acidic residues" evidence="2">
    <location>
        <begin position="142"/>
        <end position="151"/>
    </location>
</feature>
<sequence length="758" mass="82956">MPWPPSMEWYAHTMAVDIAFHGMGRVSPRGGKKNRSCDLPVGWAAGWDFRWGWAAEASVRGQWLRGRGRGRAGGGTEGLSGGEAGGDAAANESGGRPSAPAILGVGDGLPSTTARRTPRPPPHEHNLNRSATYARTTCTTPRGEDGWKSHGHQHDEAIAVEEGKNPCSELETHIDIGDKVLTEFITELGRDSTTVLEFDAKLKEKGADFPDYFVRTLLTIIHAILQPTASNPSSATIVEGPAGAESAKFPGLARPDDPDHARNLRLELERDADAAPPAPMRDDRDRRWDGRAETGTTAAAAVSMIKTGGTTIRIETNSMNAIGRVAAQLISGMHCKIYRDTVLGELNRHEPVPVFLKDTSSNGTFINWKRPRKIHPRSSLIMATLYHYHHLLMTELPKRLLLTYKPEESEDIPELASVEEENAPVEEPVLVPHVTEVVSPPKTEVADTGDLLGLNDPNPAVSAIEESNALALAIVPTDGASTTGNTAFQDKGFDPTGWELTLVTAFPFNMSHVVFYSSYKISSCHDFNATVLDKLELKAVKDGSASYAALEKKAELYEKLSRGKVPDEEDKEKYYVDFFQKGFDRVYEPQIPECSHRATDGAEPVNDHEDSMPNAKPLGLGQAGTTIDRDEHKRFVREVHEEVTEARQKASKRSSLVGGWKRQVLQCRCCSAEDGHLLSVVVSLLHTPLRPRQRCPLHRAPHRHHSLHRPLPQSGPRCPGPGAPPRVVLLWASLLLATVGTFFLASAPICAAWDDELL</sequence>
<dbReference type="PANTHER" id="PTHR15885:SF1">
    <property type="entry name" value="COILED-COIL DOMAIN-CONTAINING PROTEIN 174"/>
    <property type="match status" value="1"/>
</dbReference>
<dbReference type="PROSITE" id="PS50006">
    <property type="entry name" value="FHA_DOMAIN"/>
    <property type="match status" value="1"/>
</dbReference>
<feature type="compositionally biased region" description="Polar residues" evidence="2">
    <location>
        <begin position="128"/>
        <end position="140"/>
    </location>
</feature>